<dbReference type="AlphaFoldDB" id="A0A7J7CPJ1"/>
<evidence type="ECO:0000256" key="2">
    <source>
        <dbReference type="ARBA" id="ARBA00022737"/>
    </source>
</evidence>
<evidence type="ECO:0000256" key="3">
    <source>
        <dbReference type="SAM" id="Coils"/>
    </source>
</evidence>
<dbReference type="InterPro" id="IPR001611">
    <property type="entry name" value="Leu-rich_rpt"/>
</dbReference>
<dbReference type="Gene3D" id="3.40.50.300">
    <property type="entry name" value="P-loop containing nucleotide triphosphate hydrolases"/>
    <property type="match status" value="1"/>
</dbReference>
<dbReference type="GO" id="GO:0043531">
    <property type="term" value="F:ADP binding"/>
    <property type="evidence" value="ECO:0007669"/>
    <property type="project" value="InterPro"/>
</dbReference>
<dbReference type="Proteomes" id="UP000593562">
    <property type="component" value="Unassembled WGS sequence"/>
</dbReference>
<accession>A0A7J7CPJ1</accession>
<protein>
    <submittedName>
        <fullName evidence="5">Putative disease resistance protein</fullName>
    </submittedName>
</protein>
<evidence type="ECO:0000313" key="6">
    <source>
        <dbReference type="Proteomes" id="UP000593562"/>
    </source>
</evidence>
<name>A0A7J7CPJ1_TRIWF</name>
<dbReference type="PRINTS" id="PR00364">
    <property type="entry name" value="DISEASERSIST"/>
</dbReference>
<comment type="caution">
    <text evidence="5">The sequence shown here is derived from an EMBL/GenBank/DDBJ whole genome shotgun (WGS) entry which is preliminary data.</text>
</comment>
<dbReference type="InterPro" id="IPR003591">
    <property type="entry name" value="Leu-rich_rpt_typical-subtyp"/>
</dbReference>
<keyword evidence="2" id="KW-0677">Repeat</keyword>
<gene>
    <name evidence="5" type="ORF">HS088_TW15G01332</name>
</gene>
<dbReference type="InterPro" id="IPR002182">
    <property type="entry name" value="NB-ARC"/>
</dbReference>
<dbReference type="InterPro" id="IPR027417">
    <property type="entry name" value="P-loop_NTPase"/>
</dbReference>
<dbReference type="PANTHER" id="PTHR47186">
    <property type="entry name" value="LEUCINE-RICH REPEAT-CONTAINING PROTEIN 57"/>
    <property type="match status" value="1"/>
</dbReference>
<dbReference type="InParanoid" id="A0A7J7CPJ1"/>
<proteinExistence type="predicted"/>
<dbReference type="FunCoup" id="A0A7J7CPJ1">
    <property type="interactions" value="71"/>
</dbReference>
<keyword evidence="1" id="KW-0433">Leucine-rich repeat</keyword>
<dbReference type="OrthoDB" id="122245at2759"/>
<dbReference type="SUPFAM" id="SSF52047">
    <property type="entry name" value="RNI-like"/>
    <property type="match status" value="1"/>
</dbReference>
<evidence type="ECO:0000256" key="1">
    <source>
        <dbReference type="ARBA" id="ARBA00022614"/>
    </source>
</evidence>
<dbReference type="PROSITE" id="PS51450">
    <property type="entry name" value="LRR"/>
    <property type="match status" value="2"/>
</dbReference>
<dbReference type="Pfam" id="PF13855">
    <property type="entry name" value="LRR_8"/>
    <property type="match status" value="1"/>
</dbReference>
<sequence>METTSSNTKKEVDMSKLEKQKDDIMNMLRNDNLTSIVLVGDAGIGKTWMAREIRARAIREGLCYETIWVSMNIKHDERSLLENVAQQLDLHSTFQEWENDDGKVEEEEDLNSLRQRISAKLEEEKSAMREGKKWLLLILDDEGNKMDKKDVINEFSKYQDSLKVLIFRRKNDEAPNTHSEEIETEPLMIERFSDIESEILLRKIVQNKLSSLNGFVAHSATIAKKCAGLPAAINVMAEAFNFFEEHNSGGSSLEAALDYAVNNSTPILRLAYDMLPSDVMINCFWHSVKFFGKFGGVHYNELIAHWIIEGYFCPFDHIEKAYEEGHCVLMELIDRGLLKIQEANVVVVEGAMLSMIDPRRRGFAGTASLGLPSVLEDDKWNLLQRITWTDGMIKTLCGSRKEEKVSTVLIDGNRFCREVPQTFFHGMEGLKVLSFLYPRLKMLPQSLSHMANLLVLVLRSCKLLEDVTCIGELKTLIALEISGANSLEGIPEDFFEQMPQLRSLNLCGLQIKTLPSSLSNLTELQWLILSQCSGLTTVPILRALKNLEMIDLSGAASFKKFQDKNIDFLQNLRMLDLSDTQIEKLPILHNLSHLTRLLLRGCKCLTKLRNLQQLSCLQVLDLTDAIMIKEIQDDSFENKESLKILDLSGTGIGQLPVKLGNISYLNLSGCLELQKVPSLMALIDLESLDLSDAVKFENFEDESFEHLEKLSYLNLSNTMVKDLPSLSNLSNLRKVLLKGCTLLKILPTMEGLMRLEVLDLSGCKHMEKLPPLNVFKKLEVLDLSDCSSLKVDENESLVHSSCLRELNLDQCGATSLSEIAANSLEQLTHLQILKLFGIMKDIPSFSNVSELTNLSQLSLKGCSGLKNGQPLEVLSKLEVLDLSGTAFESLPSLGTFSSLRQLFLRDCLWVQELPTLKSFIHLEILDLWGTQIKEFPYEIAELTCLKHLDLPSLKTIQVDWTMIKCLPAKVNWEECDLSPSVLHADCARPSITVNDTNIFLFLEKDPNFWKALSKQLYLSVCLVDKQAKGQDAYCLQNQLLLGNIYFQTRHFPYSDKNNQCLEIHGSAETNGFPDAIRKVLMDAEYISLVENASGSCSSALGTIGVKNMKGCWLESCTEMKSIFCGDKGDVELGANLEILWISNLSKLESVYRENVRLESFQNLKCLHLDCIPALENLFPPSQMPVNLEVLQIRFCDKLRTLFKRDESCRCTLEKLGTLHLLELPKLTKIGIRLPSLEKFDVRECPQLKDTKEDLKLGSCACGKC</sequence>
<dbReference type="Pfam" id="PF00931">
    <property type="entry name" value="NB-ARC"/>
    <property type="match status" value="1"/>
</dbReference>
<evidence type="ECO:0000313" key="5">
    <source>
        <dbReference type="EMBL" id="KAF5735816.1"/>
    </source>
</evidence>
<dbReference type="InterPro" id="IPR032675">
    <property type="entry name" value="LRR_dom_sf"/>
</dbReference>
<dbReference type="SMART" id="SM00369">
    <property type="entry name" value="LRR_TYP"/>
    <property type="match status" value="6"/>
</dbReference>
<dbReference type="EMBL" id="JAAARO010000015">
    <property type="protein sequence ID" value="KAF5735816.1"/>
    <property type="molecule type" value="Genomic_DNA"/>
</dbReference>
<dbReference type="PANTHER" id="PTHR47186:SF14">
    <property type="entry name" value="PROTEIN KINASE DOMAIN-CONTAINING PROTEIN"/>
    <property type="match status" value="1"/>
</dbReference>
<feature type="domain" description="NB-ARC" evidence="4">
    <location>
        <begin position="18"/>
        <end position="205"/>
    </location>
</feature>
<organism evidence="5 6">
    <name type="scientific">Tripterygium wilfordii</name>
    <name type="common">Thunder God vine</name>
    <dbReference type="NCBI Taxonomy" id="458696"/>
    <lineage>
        <taxon>Eukaryota</taxon>
        <taxon>Viridiplantae</taxon>
        <taxon>Streptophyta</taxon>
        <taxon>Embryophyta</taxon>
        <taxon>Tracheophyta</taxon>
        <taxon>Spermatophyta</taxon>
        <taxon>Magnoliopsida</taxon>
        <taxon>eudicotyledons</taxon>
        <taxon>Gunneridae</taxon>
        <taxon>Pentapetalae</taxon>
        <taxon>rosids</taxon>
        <taxon>fabids</taxon>
        <taxon>Celastrales</taxon>
        <taxon>Celastraceae</taxon>
        <taxon>Tripterygium</taxon>
    </lineage>
</organism>
<keyword evidence="6" id="KW-1185">Reference proteome</keyword>
<dbReference type="Gene3D" id="3.80.10.10">
    <property type="entry name" value="Ribonuclease Inhibitor"/>
    <property type="match status" value="5"/>
</dbReference>
<feature type="coiled-coil region" evidence="3">
    <location>
        <begin position="103"/>
        <end position="130"/>
    </location>
</feature>
<reference evidence="5 6" key="1">
    <citation type="journal article" date="2020" name="Nat. Commun.">
        <title>Genome of Tripterygium wilfordii and identification of cytochrome P450 involved in triptolide biosynthesis.</title>
        <authorList>
            <person name="Tu L."/>
            <person name="Su P."/>
            <person name="Zhang Z."/>
            <person name="Gao L."/>
            <person name="Wang J."/>
            <person name="Hu T."/>
            <person name="Zhou J."/>
            <person name="Zhang Y."/>
            <person name="Zhao Y."/>
            <person name="Liu Y."/>
            <person name="Song Y."/>
            <person name="Tong Y."/>
            <person name="Lu Y."/>
            <person name="Yang J."/>
            <person name="Xu C."/>
            <person name="Jia M."/>
            <person name="Peters R.J."/>
            <person name="Huang L."/>
            <person name="Gao W."/>
        </authorList>
    </citation>
    <scope>NUCLEOTIDE SEQUENCE [LARGE SCALE GENOMIC DNA]</scope>
    <source>
        <strain evidence="6">cv. XIE 37</strain>
        <tissue evidence="5">Leaf</tissue>
    </source>
</reference>
<dbReference type="SUPFAM" id="SSF52058">
    <property type="entry name" value="L domain-like"/>
    <property type="match status" value="2"/>
</dbReference>
<evidence type="ECO:0000259" key="4">
    <source>
        <dbReference type="Pfam" id="PF00931"/>
    </source>
</evidence>
<keyword evidence="3" id="KW-0175">Coiled coil</keyword>
<dbReference type="SUPFAM" id="SSF52540">
    <property type="entry name" value="P-loop containing nucleoside triphosphate hydrolases"/>
    <property type="match status" value="1"/>
</dbReference>